<evidence type="ECO:0000313" key="3">
    <source>
        <dbReference type="Proteomes" id="UP001586593"/>
    </source>
</evidence>
<dbReference type="EMBL" id="JAZHXJ010000506">
    <property type="protein sequence ID" value="KAL1858935.1"/>
    <property type="molecule type" value="Genomic_DNA"/>
</dbReference>
<reference evidence="2 3" key="1">
    <citation type="journal article" date="2024" name="Commun. Biol.">
        <title>Comparative genomic analysis of thermophilic fungi reveals convergent evolutionary adaptations and gene losses.</title>
        <authorList>
            <person name="Steindorff A.S."/>
            <person name="Aguilar-Pontes M.V."/>
            <person name="Robinson A.J."/>
            <person name="Andreopoulos B."/>
            <person name="LaButti K."/>
            <person name="Kuo A."/>
            <person name="Mondo S."/>
            <person name="Riley R."/>
            <person name="Otillar R."/>
            <person name="Haridas S."/>
            <person name="Lipzen A."/>
            <person name="Grimwood J."/>
            <person name="Schmutz J."/>
            <person name="Clum A."/>
            <person name="Reid I.D."/>
            <person name="Moisan M.C."/>
            <person name="Butler G."/>
            <person name="Nguyen T.T.M."/>
            <person name="Dewar K."/>
            <person name="Conant G."/>
            <person name="Drula E."/>
            <person name="Henrissat B."/>
            <person name="Hansel C."/>
            <person name="Singer S."/>
            <person name="Hutchinson M.I."/>
            <person name="de Vries R.P."/>
            <person name="Natvig D.O."/>
            <person name="Powell A.J."/>
            <person name="Tsang A."/>
            <person name="Grigoriev I.V."/>
        </authorList>
    </citation>
    <scope>NUCLEOTIDE SEQUENCE [LARGE SCALE GENOMIC DNA]</scope>
    <source>
        <strain evidence="2 3">ATCC 24622</strain>
    </source>
</reference>
<organism evidence="2 3">
    <name type="scientific">Phialemonium thermophilum</name>
    <dbReference type="NCBI Taxonomy" id="223376"/>
    <lineage>
        <taxon>Eukaryota</taxon>
        <taxon>Fungi</taxon>
        <taxon>Dikarya</taxon>
        <taxon>Ascomycota</taxon>
        <taxon>Pezizomycotina</taxon>
        <taxon>Sordariomycetes</taxon>
        <taxon>Sordariomycetidae</taxon>
        <taxon>Cephalothecales</taxon>
        <taxon>Cephalothecaceae</taxon>
        <taxon>Phialemonium</taxon>
    </lineage>
</organism>
<feature type="region of interest" description="Disordered" evidence="1">
    <location>
        <begin position="198"/>
        <end position="255"/>
    </location>
</feature>
<feature type="region of interest" description="Disordered" evidence="1">
    <location>
        <begin position="29"/>
        <end position="62"/>
    </location>
</feature>
<feature type="compositionally biased region" description="Gly residues" evidence="1">
    <location>
        <begin position="232"/>
        <end position="243"/>
    </location>
</feature>
<feature type="compositionally biased region" description="Basic and acidic residues" evidence="1">
    <location>
        <begin position="213"/>
        <end position="223"/>
    </location>
</feature>
<dbReference type="Proteomes" id="UP001586593">
    <property type="component" value="Unassembled WGS sequence"/>
</dbReference>
<evidence type="ECO:0000313" key="2">
    <source>
        <dbReference type="EMBL" id="KAL1858935.1"/>
    </source>
</evidence>
<gene>
    <name evidence="2" type="ORF">VTK73DRAFT_7731</name>
</gene>
<feature type="compositionally biased region" description="Gly residues" evidence="1">
    <location>
        <begin position="198"/>
        <end position="212"/>
    </location>
</feature>
<feature type="region of interest" description="Disordered" evidence="1">
    <location>
        <begin position="140"/>
        <end position="181"/>
    </location>
</feature>
<keyword evidence="3" id="KW-1185">Reference proteome</keyword>
<proteinExistence type="predicted"/>
<evidence type="ECO:0000256" key="1">
    <source>
        <dbReference type="SAM" id="MobiDB-lite"/>
    </source>
</evidence>
<comment type="caution">
    <text evidence="2">The sequence shown here is derived from an EMBL/GenBank/DDBJ whole genome shotgun (WGS) entry which is preliminary data.</text>
</comment>
<protein>
    <submittedName>
        <fullName evidence="2">Uncharacterized protein</fullName>
    </submittedName>
</protein>
<feature type="compositionally biased region" description="Basic and acidic residues" evidence="1">
    <location>
        <begin position="246"/>
        <end position="255"/>
    </location>
</feature>
<accession>A0ABR3WCV1</accession>
<sequence>MFVSMRQPTVHIALCTCIIQTRHGNIRLARPPFPRSTLQRPADQLHNPHGDPHLQPDPPLRPGKVVPRHHGSVLLEPALLLREPTPQSLVARDHQRAGLEVVRVAAPRVVRAAHDVEGGPPPSTASLLVLRRRERDPQALGVVGPPARFADGAAPPLLQDGGGRSGAPVHGPDEAAGQEGVGVGKEARYAGGLVKAVGEGGGGDDGVAGARGGGEEQFRERGGGVEVASREGPGGVGVAGVGEGLEDVRDRGQFG</sequence>
<name>A0ABR3WCV1_9PEZI</name>